<evidence type="ECO:0000256" key="1">
    <source>
        <dbReference type="ARBA" id="ARBA00022630"/>
    </source>
</evidence>
<evidence type="ECO:0000313" key="6">
    <source>
        <dbReference type="Proteomes" id="UP000830454"/>
    </source>
</evidence>
<evidence type="ECO:0000313" key="5">
    <source>
        <dbReference type="EMBL" id="UOX34984.1"/>
    </source>
</evidence>
<keyword evidence="3" id="KW-0157">Chromophore</keyword>
<feature type="domain" description="PAS" evidence="4">
    <location>
        <begin position="62"/>
        <end position="117"/>
    </location>
</feature>
<dbReference type="SUPFAM" id="SSF55785">
    <property type="entry name" value="PYP-like sensor domain (PAS domain)"/>
    <property type="match status" value="1"/>
</dbReference>
<dbReference type="InterPro" id="IPR000014">
    <property type="entry name" value="PAS"/>
</dbReference>
<protein>
    <submittedName>
        <fullName evidence="5">PAS domain-containing protein</fullName>
    </submittedName>
</protein>
<dbReference type="EMBL" id="CP090145">
    <property type="protein sequence ID" value="UOX34984.1"/>
    <property type="molecule type" value="Genomic_DNA"/>
</dbReference>
<accession>A0ABY4HTA1</accession>
<evidence type="ECO:0000256" key="2">
    <source>
        <dbReference type="ARBA" id="ARBA00022643"/>
    </source>
</evidence>
<reference evidence="5" key="1">
    <citation type="submission" date="2021-12" db="EMBL/GenBank/DDBJ databases">
        <authorList>
            <person name="Cha I.-T."/>
            <person name="Lee K.-E."/>
            <person name="Park S.-J."/>
        </authorList>
    </citation>
    <scope>NUCLEOTIDE SEQUENCE</scope>
    <source>
        <strain evidence="5">YSM-43</strain>
    </source>
</reference>
<keyword evidence="1" id="KW-0285">Flavoprotein</keyword>
<organism evidence="5 6">
    <name type="scientific">Flavobacterium sediminilitoris</name>
    <dbReference type="NCBI Taxonomy" id="2024526"/>
    <lineage>
        <taxon>Bacteria</taxon>
        <taxon>Pseudomonadati</taxon>
        <taxon>Bacteroidota</taxon>
        <taxon>Flavobacteriia</taxon>
        <taxon>Flavobacteriales</taxon>
        <taxon>Flavobacteriaceae</taxon>
        <taxon>Flavobacterium</taxon>
    </lineage>
</organism>
<gene>
    <name evidence="5" type="ORF">LXD69_05595</name>
</gene>
<evidence type="ECO:0000259" key="4">
    <source>
        <dbReference type="PROSITE" id="PS50112"/>
    </source>
</evidence>
<dbReference type="NCBIfam" id="TIGR00229">
    <property type="entry name" value="sensory_box"/>
    <property type="match status" value="1"/>
</dbReference>
<proteinExistence type="predicted"/>
<dbReference type="Proteomes" id="UP000830454">
    <property type="component" value="Chromosome"/>
</dbReference>
<dbReference type="PANTHER" id="PTHR47429:SF2">
    <property type="entry name" value="PROTEIN TWIN LOV 1"/>
    <property type="match status" value="1"/>
</dbReference>
<dbReference type="CDD" id="cd00130">
    <property type="entry name" value="PAS"/>
    <property type="match status" value="1"/>
</dbReference>
<dbReference type="PANTHER" id="PTHR47429">
    <property type="entry name" value="PROTEIN TWIN LOV 1"/>
    <property type="match status" value="1"/>
</dbReference>
<dbReference type="InterPro" id="IPR035965">
    <property type="entry name" value="PAS-like_dom_sf"/>
</dbReference>
<keyword evidence="2" id="KW-0288">FMN</keyword>
<keyword evidence="6" id="KW-1185">Reference proteome</keyword>
<reference evidence="5" key="2">
    <citation type="submission" date="2022-04" db="EMBL/GenBank/DDBJ databases">
        <title>Complete Genome Sequence of Flavobacterium sediminilitoris YSM-43, Isolated from a Tidal Sediment.</title>
        <authorList>
            <person name="Lee P.A."/>
        </authorList>
    </citation>
    <scope>NUCLEOTIDE SEQUENCE</scope>
    <source>
        <strain evidence="5">YSM-43</strain>
    </source>
</reference>
<sequence>MFEEYEKALEKHQKSLKVTSLPLISWDFYGLQMHEIKEFNTLQNNWKDKIVYVDIIESKKVIIVTDHNFKIIFSSRNVTEMNGYNYREIIGKSPRIFQGKETSEETKNNIRLAIKERKPFKEVILNYKKNGETYLCEIDALPKFDRKGNFLNYIAFEKTA</sequence>
<name>A0ABY4HTA1_9FLAO</name>
<dbReference type="RefSeq" id="WP_045970122.1">
    <property type="nucleotide sequence ID" value="NZ_CP090145.1"/>
</dbReference>
<evidence type="ECO:0000256" key="3">
    <source>
        <dbReference type="ARBA" id="ARBA00022991"/>
    </source>
</evidence>
<dbReference type="Gene3D" id="3.30.450.20">
    <property type="entry name" value="PAS domain"/>
    <property type="match status" value="1"/>
</dbReference>
<dbReference type="Pfam" id="PF13426">
    <property type="entry name" value="PAS_9"/>
    <property type="match status" value="1"/>
</dbReference>
<dbReference type="PROSITE" id="PS50112">
    <property type="entry name" value="PAS"/>
    <property type="match status" value="1"/>
</dbReference>